<dbReference type="EMBL" id="BOMP01000177">
    <property type="protein sequence ID" value="GIE45857.1"/>
    <property type="molecule type" value="Genomic_DNA"/>
</dbReference>
<sequence>MEHGWNGRARSACNTNPTSAALFLNDDCIGGPSQLPPGDTPNLDTSTQTSIRGP</sequence>
<name>A0ABQ4AXV2_9ACTN</name>
<comment type="caution">
    <text evidence="2">The sequence shown here is derived from an EMBL/GenBank/DDBJ whole genome shotgun (WGS) entry which is preliminary data.</text>
</comment>
<evidence type="ECO:0000313" key="3">
    <source>
        <dbReference type="Proteomes" id="UP000631312"/>
    </source>
</evidence>
<feature type="compositionally biased region" description="Polar residues" evidence="1">
    <location>
        <begin position="42"/>
        <end position="54"/>
    </location>
</feature>
<accession>A0ABQ4AXV2</accession>
<reference evidence="2 3" key="1">
    <citation type="submission" date="2021-01" db="EMBL/GenBank/DDBJ databases">
        <title>Whole genome shotgun sequence of Actinoplanes lobatus NBRC 12513.</title>
        <authorList>
            <person name="Komaki H."/>
            <person name="Tamura T."/>
        </authorList>
    </citation>
    <scope>NUCLEOTIDE SEQUENCE [LARGE SCALE GENOMIC DNA]</scope>
    <source>
        <strain evidence="2 3">NBRC 12513</strain>
    </source>
</reference>
<feature type="region of interest" description="Disordered" evidence="1">
    <location>
        <begin position="28"/>
        <end position="54"/>
    </location>
</feature>
<protein>
    <submittedName>
        <fullName evidence="2">Uncharacterized protein</fullName>
    </submittedName>
</protein>
<evidence type="ECO:0000256" key="1">
    <source>
        <dbReference type="SAM" id="MobiDB-lite"/>
    </source>
</evidence>
<proteinExistence type="predicted"/>
<keyword evidence="3" id="KW-1185">Reference proteome</keyword>
<organism evidence="2 3">
    <name type="scientific">Actinoplanes lobatus</name>
    <dbReference type="NCBI Taxonomy" id="113568"/>
    <lineage>
        <taxon>Bacteria</taxon>
        <taxon>Bacillati</taxon>
        <taxon>Actinomycetota</taxon>
        <taxon>Actinomycetes</taxon>
        <taxon>Micromonosporales</taxon>
        <taxon>Micromonosporaceae</taxon>
        <taxon>Actinoplanes</taxon>
    </lineage>
</organism>
<dbReference type="Proteomes" id="UP000631312">
    <property type="component" value="Unassembled WGS sequence"/>
</dbReference>
<gene>
    <name evidence="2" type="ORF">Alo02nite_87550</name>
</gene>
<evidence type="ECO:0000313" key="2">
    <source>
        <dbReference type="EMBL" id="GIE45857.1"/>
    </source>
</evidence>